<dbReference type="AlphaFoldDB" id="A0AAV1RKV2"/>
<dbReference type="PANTHER" id="PTHR47832">
    <property type="entry name" value="DNA PHOTOLYASE"/>
    <property type="match status" value="1"/>
</dbReference>
<dbReference type="Proteomes" id="UP001314170">
    <property type="component" value="Unassembled WGS sequence"/>
</dbReference>
<dbReference type="SUPFAM" id="SSF52425">
    <property type="entry name" value="Cryptochrome/photolyase, N-terminal domain"/>
    <property type="match status" value="1"/>
</dbReference>
<accession>A0AAV1RKV2</accession>
<protein>
    <recommendedName>
        <fullName evidence="1">Photolyase/cryptochrome alpha/beta domain-containing protein</fullName>
    </recommendedName>
</protein>
<evidence type="ECO:0000313" key="3">
    <source>
        <dbReference type="Proteomes" id="UP001314170"/>
    </source>
</evidence>
<organism evidence="2 3">
    <name type="scientific">Dovyalis caffra</name>
    <dbReference type="NCBI Taxonomy" id="77055"/>
    <lineage>
        <taxon>Eukaryota</taxon>
        <taxon>Viridiplantae</taxon>
        <taxon>Streptophyta</taxon>
        <taxon>Embryophyta</taxon>
        <taxon>Tracheophyta</taxon>
        <taxon>Spermatophyta</taxon>
        <taxon>Magnoliopsida</taxon>
        <taxon>eudicotyledons</taxon>
        <taxon>Gunneridae</taxon>
        <taxon>Pentapetalae</taxon>
        <taxon>rosids</taxon>
        <taxon>fabids</taxon>
        <taxon>Malpighiales</taxon>
        <taxon>Salicaceae</taxon>
        <taxon>Flacourtieae</taxon>
        <taxon>Dovyalis</taxon>
    </lineage>
</organism>
<evidence type="ECO:0000259" key="1">
    <source>
        <dbReference type="PROSITE" id="PS51645"/>
    </source>
</evidence>
<dbReference type="PANTHER" id="PTHR47832:SF1">
    <property type="entry name" value="DNA PHOTOLYASE"/>
    <property type="match status" value="1"/>
</dbReference>
<dbReference type="InterPro" id="IPR036155">
    <property type="entry name" value="Crypto/Photolyase_N_sf"/>
</dbReference>
<dbReference type="PROSITE" id="PS51645">
    <property type="entry name" value="PHR_CRY_ALPHA_BETA"/>
    <property type="match status" value="1"/>
</dbReference>
<dbReference type="Gene3D" id="3.40.50.620">
    <property type="entry name" value="HUPs"/>
    <property type="match status" value="1"/>
</dbReference>
<name>A0AAV1RKV2_9ROSI</name>
<feature type="domain" description="Photolyase/cryptochrome alpha/beta" evidence="1">
    <location>
        <begin position="1"/>
        <end position="130"/>
    </location>
</feature>
<dbReference type="InterPro" id="IPR014729">
    <property type="entry name" value="Rossmann-like_a/b/a_fold"/>
</dbReference>
<dbReference type="EMBL" id="CAWUPB010001010">
    <property type="protein sequence ID" value="CAK7337076.1"/>
    <property type="molecule type" value="Genomic_DNA"/>
</dbReference>
<comment type="caution">
    <text evidence="2">The sequence shown here is derived from an EMBL/GenBank/DDBJ whole genome shotgun (WGS) entry which is preliminary data.</text>
</comment>
<sequence length="197" mass="22504">MRSTLAEANASAAHFLFQKQATEATAAVRAARLRLSGYNDEKLELVLFALEDLRKSLKEQGSNLMIRFGNAENVIKELVLEVEATNVFAEVEVEYHLREITGVVEKTLRRLPLFDRCPEIVLWQTPFYDVKNLKDLPVSYDKFEKLRLAVTSPLLPSRLPSAEIELDWGKFLCLKNGRELLVCRSIYNCDKVRGDDD</sequence>
<dbReference type="Pfam" id="PF00875">
    <property type="entry name" value="DNA_photolyase"/>
    <property type="match status" value="1"/>
</dbReference>
<reference evidence="2 3" key="1">
    <citation type="submission" date="2024-01" db="EMBL/GenBank/DDBJ databases">
        <authorList>
            <person name="Waweru B."/>
        </authorList>
    </citation>
    <scope>NUCLEOTIDE SEQUENCE [LARGE SCALE GENOMIC DNA]</scope>
</reference>
<evidence type="ECO:0000313" key="2">
    <source>
        <dbReference type="EMBL" id="CAK7337076.1"/>
    </source>
</evidence>
<keyword evidence="3" id="KW-1185">Reference proteome</keyword>
<dbReference type="InterPro" id="IPR006050">
    <property type="entry name" value="DNA_photolyase_N"/>
</dbReference>
<gene>
    <name evidence="2" type="ORF">DCAF_LOCUS12103</name>
</gene>
<proteinExistence type="predicted"/>